<protein>
    <recommendedName>
        <fullName evidence="3">TRAP-type C4-dicarboxylate transport system, periplasmic component</fullName>
    </recommendedName>
</protein>
<dbReference type="PANTHER" id="PTHR33376:SF5">
    <property type="entry name" value="EXTRACYTOPLASMIC SOLUTE RECEPTOR PROTEIN"/>
    <property type="match status" value="1"/>
</dbReference>
<dbReference type="PIRSF" id="PIRSF039026">
    <property type="entry name" value="SiaP"/>
    <property type="match status" value="1"/>
</dbReference>
<dbReference type="CDD" id="cd13604">
    <property type="entry name" value="PBP2_TRAP_ketoacid_lactate_like"/>
    <property type="match status" value="1"/>
</dbReference>
<sequence length="369" mass="40176">MDRRKLLKTAALLSAAAGLAACKKSTDPVVNTSSACDQTAPASIEWKMVTAWPKNFPGLGTGAQFLADAITNMSGGRLKVKVFGSGELVPAFEVFDAVSAGTAQIGHSAAYYWKGKLPEAQYFGAVPFGMNANEMNAWLYHGGGLELWEKAYQPFGLKPLPAGQTGVQMGGWFNKEINSKADIKGLVMRIPGMGGEILARAGGTPQVLPGAELFTALQTGTIDATEWVGPYNDLAFGLYQAAQFYYYPGWHEPTACLEAMINQQAFDALPADLQSIVELAAMAANQNMLAEFNANNQRALDTLINEHQVELRKFPKEVLQEFKTYSADVLLELSQQSELSAEIYQSYKSFADQTKNWLEVSELAYLQAR</sequence>
<dbReference type="NCBIfam" id="NF037995">
    <property type="entry name" value="TRAP_S1"/>
    <property type="match status" value="1"/>
</dbReference>
<dbReference type="InterPro" id="IPR019546">
    <property type="entry name" value="TAT_signal_bac_arc"/>
</dbReference>
<dbReference type="Gene3D" id="3.40.190.170">
    <property type="entry name" value="Bacterial extracellular solute-binding protein, family 7"/>
    <property type="match status" value="1"/>
</dbReference>
<dbReference type="InterPro" id="IPR038404">
    <property type="entry name" value="TRAP_DctP_sf"/>
</dbReference>
<proteinExistence type="predicted"/>
<dbReference type="PROSITE" id="PS51318">
    <property type="entry name" value="TAT"/>
    <property type="match status" value="1"/>
</dbReference>
<dbReference type="PANTHER" id="PTHR33376">
    <property type="match status" value="1"/>
</dbReference>
<dbReference type="GO" id="GO:0055085">
    <property type="term" value="P:transmembrane transport"/>
    <property type="evidence" value="ECO:0007669"/>
    <property type="project" value="InterPro"/>
</dbReference>
<dbReference type="NCBIfam" id="TIGR01409">
    <property type="entry name" value="TAT_signal_seq"/>
    <property type="match status" value="1"/>
</dbReference>
<dbReference type="PROSITE" id="PS51257">
    <property type="entry name" value="PROKAR_LIPOPROTEIN"/>
    <property type="match status" value="1"/>
</dbReference>
<keyword evidence="1" id="KW-0732">Signal</keyword>
<reference evidence="2" key="1">
    <citation type="submission" date="2018-06" db="EMBL/GenBank/DDBJ databases">
        <authorList>
            <person name="Zhirakovskaya E."/>
        </authorList>
    </citation>
    <scope>NUCLEOTIDE SEQUENCE</scope>
</reference>
<dbReference type="EMBL" id="UOFA01000281">
    <property type="protein sequence ID" value="VAW46449.1"/>
    <property type="molecule type" value="Genomic_DNA"/>
</dbReference>
<evidence type="ECO:0000256" key="1">
    <source>
        <dbReference type="ARBA" id="ARBA00022729"/>
    </source>
</evidence>
<dbReference type="Pfam" id="PF03480">
    <property type="entry name" value="DctP"/>
    <property type="match status" value="1"/>
</dbReference>
<evidence type="ECO:0000313" key="2">
    <source>
        <dbReference type="EMBL" id="VAW46449.1"/>
    </source>
</evidence>
<dbReference type="InterPro" id="IPR006311">
    <property type="entry name" value="TAT_signal"/>
</dbReference>
<organism evidence="2">
    <name type="scientific">hydrothermal vent metagenome</name>
    <dbReference type="NCBI Taxonomy" id="652676"/>
    <lineage>
        <taxon>unclassified sequences</taxon>
        <taxon>metagenomes</taxon>
        <taxon>ecological metagenomes</taxon>
    </lineage>
</organism>
<gene>
    <name evidence="2" type="ORF">MNBD_GAMMA02-1327</name>
</gene>
<accession>A0A3B0WAU0</accession>
<name>A0A3B0WAU0_9ZZZZ</name>
<dbReference type="InterPro" id="IPR026289">
    <property type="entry name" value="SBP_TakP-like"/>
</dbReference>
<dbReference type="GO" id="GO:0031317">
    <property type="term" value="C:tripartite ATP-independent periplasmic transporter complex"/>
    <property type="evidence" value="ECO:0007669"/>
    <property type="project" value="InterPro"/>
</dbReference>
<dbReference type="Gene3D" id="3.40.190.10">
    <property type="entry name" value="Periplasmic binding protein-like II"/>
    <property type="match status" value="1"/>
</dbReference>
<dbReference type="InterPro" id="IPR018389">
    <property type="entry name" value="DctP_fam"/>
</dbReference>
<evidence type="ECO:0008006" key="3">
    <source>
        <dbReference type="Google" id="ProtNLM"/>
    </source>
</evidence>
<dbReference type="AlphaFoldDB" id="A0A3B0WAU0"/>